<protein>
    <submittedName>
        <fullName evidence="1">Uncharacterized protein</fullName>
    </submittedName>
</protein>
<evidence type="ECO:0000313" key="1">
    <source>
        <dbReference type="EMBL" id="QJA85962.1"/>
    </source>
</evidence>
<gene>
    <name evidence="1" type="ORF">MM415B02156_0010</name>
</gene>
<proteinExistence type="predicted"/>
<sequence length="59" mass="6948">MNCQGCVYYRYEADTNFKYCTCVNQELQDQSINGYEACHLYYSIEDAKVDAKYGSMDKY</sequence>
<name>A0A6M3KW64_9ZZZZ</name>
<organism evidence="1">
    <name type="scientific">viral metagenome</name>
    <dbReference type="NCBI Taxonomy" id="1070528"/>
    <lineage>
        <taxon>unclassified sequences</taxon>
        <taxon>metagenomes</taxon>
        <taxon>organismal metagenomes</taxon>
    </lineage>
</organism>
<reference evidence="1" key="1">
    <citation type="submission" date="2020-03" db="EMBL/GenBank/DDBJ databases">
        <title>The deep terrestrial virosphere.</title>
        <authorList>
            <person name="Holmfeldt K."/>
            <person name="Nilsson E."/>
            <person name="Simone D."/>
            <person name="Lopez-Fernandez M."/>
            <person name="Wu X."/>
            <person name="de Brujin I."/>
            <person name="Lundin D."/>
            <person name="Andersson A."/>
            <person name="Bertilsson S."/>
            <person name="Dopson M."/>
        </authorList>
    </citation>
    <scope>NUCLEOTIDE SEQUENCE</scope>
    <source>
        <strain evidence="1">MM415B02156</strain>
    </source>
</reference>
<accession>A0A6M3KW64</accession>
<dbReference type="EMBL" id="MT142606">
    <property type="protein sequence ID" value="QJA85962.1"/>
    <property type="molecule type" value="Genomic_DNA"/>
</dbReference>
<dbReference type="AlphaFoldDB" id="A0A6M3KW64"/>